<comment type="subcellular location">
    <subcellularLocation>
        <location evidence="1 12">Cell outer membrane</location>
        <topology evidence="1 12">Multi-pass membrane protein</topology>
    </subcellularLocation>
</comment>
<keyword evidence="6 12" id="KW-0812">Transmembrane</keyword>
<dbReference type="GO" id="GO:0015344">
    <property type="term" value="F:siderophore uptake transmembrane transporter activity"/>
    <property type="evidence" value="ECO:0007669"/>
    <property type="project" value="TreeGrafter"/>
</dbReference>
<keyword evidence="8 13" id="KW-0798">TonB box</keyword>
<reference evidence="16" key="1">
    <citation type="submission" date="2016-10" db="EMBL/GenBank/DDBJ databases">
        <authorList>
            <person name="Varghese N."/>
            <person name="Submissions S."/>
        </authorList>
    </citation>
    <scope>NUCLEOTIDE SEQUENCE [LARGE SCALE GENOMIC DNA]</scope>
    <source>
        <strain evidence="16">ANC 5109</strain>
    </source>
</reference>
<protein>
    <submittedName>
        <fullName evidence="15">Outer-membrane receptor for ferric coprogen and ferric-rhodotorulic acid</fullName>
    </submittedName>
</protein>
<dbReference type="Gene3D" id="3.55.50.30">
    <property type="match status" value="1"/>
</dbReference>
<keyword evidence="11 12" id="KW-0998">Cell outer membrane</keyword>
<proteinExistence type="inferred from homology"/>
<keyword evidence="5" id="KW-0406">Ion transport</keyword>
<evidence type="ECO:0000256" key="1">
    <source>
        <dbReference type="ARBA" id="ARBA00004571"/>
    </source>
</evidence>
<dbReference type="InterPro" id="IPR012910">
    <property type="entry name" value="Plug_dom"/>
</dbReference>
<evidence type="ECO:0000256" key="13">
    <source>
        <dbReference type="RuleBase" id="RU003357"/>
    </source>
</evidence>
<evidence type="ECO:0000256" key="6">
    <source>
        <dbReference type="ARBA" id="ARBA00022692"/>
    </source>
</evidence>
<dbReference type="InterPro" id="IPR000531">
    <property type="entry name" value="Beta-barrel_TonB"/>
</dbReference>
<evidence type="ECO:0000256" key="12">
    <source>
        <dbReference type="PROSITE-ProRule" id="PRU01360"/>
    </source>
</evidence>
<dbReference type="STRING" id="595670.SAMN05421643_11540"/>
<keyword evidence="3 12" id="KW-0813">Transport</keyword>
<dbReference type="InterPro" id="IPR010105">
    <property type="entry name" value="TonB_sidphr_rcpt"/>
</dbReference>
<dbReference type="Gene3D" id="2.40.170.20">
    <property type="entry name" value="TonB-dependent receptor, beta-barrel domain"/>
    <property type="match status" value="1"/>
</dbReference>
<dbReference type="NCBIfam" id="TIGR01783">
    <property type="entry name" value="TonB-siderophor"/>
    <property type="match status" value="1"/>
</dbReference>
<dbReference type="GO" id="GO:0009279">
    <property type="term" value="C:cell outer membrane"/>
    <property type="evidence" value="ECO:0007669"/>
    <property type="project" value="UniProtKB-SubCell"/>
</dbReference>
<evidence type="ECO:0000256" key="4">
    <source>
        <dbReference type="ARBA" id="ARBA00022452"/>
    </source>
</evidence>
<dbReference type="PROSITE" id="PS52016">
    <property type="entry name" value="TONB_DEPENDENT_REC_3"/>
    <property type="match status" value="1"/>
</dbReference>
<dbReference type="InterPro" id="IPR039426">
    <property type="entry name" value="TonB-dep_rcpt-like"/>
</dbReference>
<evidence type="ECO:0000256" key="11">
    <source>
        <dbReference type="ARBA" id="ARBA00023237"/>
    </source>
</evidence>
<organism evidence="15 16">
    <name type="scientific">Acinetobacter kyonggiensis</name>
    <dbReference type="NCBI Taxonomy" id="595670"/>
    <lineage>
        <taxon>Bacteria</taxon>
        <taxon>Pseudomonadati</taxon>
        <taxon>Pseudomonadota</taxon>
        <taxon>Gammaproteobacteria</taxon>
        <taxon>Moraxellales</taxon>
        <taxon>Moraxellaceae</taxon>
        <taxon>Acinetobacter</taxon>
    </lineage>
</organism>
<dbReference type="PANTHER" id="PTHR32552">
    <property type="entry name" value="FERRICHROME IRON RECEPTOR-RELATED"/>
    <property type="match status" value="1"/>
</dbReference>
<evidence type="ECO:0000256" key="9">
    <source>
        <dbReference type="ARBA" id="ARBA00023136"/>
    </source>
</evidence>
<keyword evidence="10 15" id="KW-0675">Receptor</keyword>
<keyword evidence="9 12" id="KW-0472">Membrane</keyword>
<name>A0A1H3L2H9_9GAMM</name>
<keyword evidence="16" id="KW-1185">Reference proteome</keyword>
<evidence type="ECO:0000256" key="7">
    <source>
        <dbReference type="ARBA" id="ARBA00023004"/>
    </source>
</evidence>
<dbReference type="Pfam" id="PF07660">
    <property type="entry name" value="STN"/>
    <property type="match status" value="1"/>
</dbReference>
<dbReference type="Pfam" id="PF07715">
    <property type="entry name" value="Plug"/>
    <property type="match status" value="1"/>
</dbReference>
<keyword evidence="5" id="KW-0410">Iron transport</keyword>
<dbReference type="EMBL" id="FNPK01000015">
    <property type="protein sequence ID" value="SDY58148.1"/>
    <property type="molecule type" value="Genomic_DNA"/>
</dbReference>
<evidence type="ECO:0000256" key="8">
    <source>
        <dbReference type="ARBA" id="ARBA00023077"/>
    </source>
</evidence>
<dbReference type="AlphaFoldDB" id="A0A1H3L2H9"/>
<evidence type="ECO:0000256" key="2">
    <source>
        <dbReference type="ARBA" id="ARBA00009810"/>
    </source>
</evidence>
<dbReference type="Pfam" id="PF00593">
    <property type="entry name" value="TonB_dep_Rec_b-barrel"/>
    <property type="match status" value="1"/>
</dbReference>
<feature type="domain" description="Secretin/TonB short N-terminal" evidence="14">
    <location>
        <begin position="61"/>
        <end position="112"/>
    </location>
</feature>
<sequence length="835" mass="92724">MKEYRANNALALAIRAIFLGMPLAVCSMTTTSIYAATEHNISIAKKSLDQALTALAIQSGITLSYDSATLSKLQSSGLNGHYSTEQALALLLAPHQLEPVKIASGGYSIQAKAATAPQDAPVVQLAPIHSQAAHLDSQNRVSSSKNELGVSQLPTISMVAASDKHMVNVGKSAQNLKEVPQSVTVISRERMDQQGLKTLDDVMLQTTGVTREQLWLNNNYTSRGLTIKNIRYDGGGVSDIQDRNNSADMAQYDAVELLRGADGLFGAGEAGGVINLSHKRPQAETAYQAVLSAGSWNNYRAELDATGALNANQTIQGRAVAVLQDQDFFYKPTHNRREMLYGALNFDLTPQTRLFTGASYQKDKTDAFNASLPRWQDGADIGFSRSTTMGAPWSWMERENIAVFANLEHDLNDQWKTRLNLRYNMGDDGINGAEMEDAVNYQTLESTWWRYQDDTEFKEFTADANLQGSFDWLGQQHELIIGLDSKYNTKDYKQNWTSYGKGNPFNPAQPPEWDYPPNSWTTNSTNKSDTTAGYGSLKLKPADKLAVILGGRYAFKDEIEIQNHNTGNKNIYKEDKKFTPYYGLTYDLLANTTIYGSFAEIYTPQGKYLETQTGPSLMPVEGSNLEFGIKTELAPKLLASLAYFKIKKDNEAVSLGWQSIANSNSWCCYVAAGSKRSEGFDVELNGLITDSWNISFGYTFNENEDRRENDAQFSTLTPKHLLKIWTDYKFSEFLEGLSISGGVNAQSKSFQSGRVPTYDPVTNQYGSPMIDYQFAQEAYAVWSLRTAYEINPNLNVSLNANNIFDKKYYSTIGTSGYGNFYGEPRSFLLTLKAKY</sequence>
<dbReference type="InterPro" id="IPR011662">
    <property type="entry name" value="Secretin/TonB_short_N"/>
</dbReference>
<dbReference type="PANTHER" id="PTHR32552:SF74">
    <property type="entry name" value="HYDROXAMATE SIDEROPHORE RECEPTOR FHUE"/>
    <property type="match status" value="1"/>
</dbReference>
<dbReference type="SMART" id="SM00965">
    <property type="entry name" value="STN"/>
    <property type="match status" value="1"/>
</dbReference>
<evidence type="ECO:0000256" key="3">
    <source>
        <dbReference type="ARBA" id="ARBA00022448"/>
    </source>
</evidence>
<evidence type="ECO:0000256" key="10">
    <source>
        <dbReference type="ARBA" id="ARBA00023170"/>
    </source>
</evidence>
<dbReference type="InterPro" id="IPR037066">
    <property type="entry name" value="Plug_dom_sf"/>
</dbReference>
<evidence type="ECO:0000259" key="14">
    <source>
        <dbReference type="SMART" id="SM00965"/>
    </source>
</evidence>
<dbReference type="GO" id="GO:0038023">
    <property type="term" value="F:signaling receptor activity"/>
    <property type="evidence" value="ECO:0007669"/>
    <property type="project" value="InterPro"/>
</dbReference>
<dbReference type="RefSeq" id="WP_092691059.1">
    <property type="nucleotide sequence ID" value="NZ_FNPK01000015.1"/>
</dbReference>
<dbReference type="SUPFAM" id="SSF56935">
    <property type="entry name" value="Porins"/>
    <property type="match status" value="1"/>
</dbReference>
<evidence type="ECO:0000313" key="15">
    <source>
        <dbReference type="EMBL" id="SDY58148.1"/>
    </source>
</evidence>
<keyword evidence="4 12" id="KW-1134">Transmembrane beta strand</keyword>
<gene>
    <name evidence="15" type="ORF">SAMN05421643_11540</name>
</gene>
<dbReference type="Gene3D" id="2.170.130.10">
    <property type="entry name" value="TonB-dependent receptor, plug domain"/>
    <property type="match status" value="1"/>
</dbReference>
<evidence type="ECO:0000256" key="5">
    <source>
        <dbReference type="ARBA" id="ARBA00022496"/>
    </source>
</evidence>
<dbReference type="InterPro" id="IPR036942">
    <property type="entry name" value="Beta-barrel_TonB_sf"/>
</dbReference>
<dbReference type="CDD" id="cd01347">
    <property type="entry name" value="ligand_gated_channel"/>
    <property type="match status" value="1"/>
</dbReference>
<dbReference type="GO" id="GO:0015891">
    <property type="term" value="P:siderophore transport"/>
    <property type="evidence" value="ECO:0007669"/>
    <property type="project" value="InterPro"/>
</dbReference>
<comment type="similarity">
    <text evidence="2 12 13">Belongs to the TonB-dependent receptor family.</text>
</comment>
<keyword evidence="7" id="KW-0408">Iron</keyword>
<accession>A0A1H3L2H9</accession>
<evidence type="ECO:0000313" key="16">
    <source>
        <dbReference type="Proteomes" id="UP000199035"/>
    </source>
</evidence>
<dbReference type="Proteomes" id="UP000199035">
    <property type="component" value="Unassembled WGS sequence"/>
</dbReference>